<keyword evidence="3" id="KW-0963">Cytoplasm</keyword>
<dbReference type="Proteomes" id="UP000186922">
    <property type="component" value="Unassembled WGS sequence"/>
</dbReference>
<evidence type="ECO:0008006" key="14">
    <source>
        <dbReference type="Google" id="ProtNLM"/>
    </source>
</evidence>
<evidence type="ECO:0000259" key="11">
    <source>
        <dbReference type="PROSITE" id="PS51651"/>
    </source>
</evidence>
<dbReference type="InterPro" id="IPR046773">
    <property type="entry name" value="DOCKER_Lobe_C"/>
</dbReference>
<dbReference type="InterPro" id="IPR043161">
    <property type="entry name" value="DOCK_C_lobe_A"/>
</dbReference>
<dbReference type="GO" id="GO:0007264">
    <property type="term" value="P:small GTPase-mediated signal transduction"/>
    <property type="evidence" value="ECO:0007669"/>
    <property type="project" value="InterPro"/>
</dbReference>
<evidence type="ECO:0000256" key="3">
    <source>
        <dbReference type="ARBA" id="ARBA00022490"/>
    </source>
</evidence>
<reference evidence="12 13" key="1">
    <citation type="journal article" date="2016" name="Nat. Commun.">
        <title>Extremotolerant tardigrade genome and improved radiotolerance of human cultured cells by tardigrade-unique protein.</title>
        <authorList>
            <person name="Hashimoto T."/>
            <person name="Horikawa D.D."/>
            <person name="Saito Y."/>
            <person name="Kuwahara H."/>
            <person name="Kozuka-Hata H."/>
            <person name="Shin-I T."/>
            <person name="Minakuchi Y."/>
            <person name="Ohishi K."/>
            <person name="Motoyama A."/>
            <person name="Aizu T."/>
            <person name="Enomoto A."/>
            <person name="Kondo K."/>
            <person name="Tanaka S."/>
            <person name="Hara Y."/>
            <person name="Koshikawa S."/>
            <person name="Sagara H."/>
            <person name="Miura T."/>
            <person name="Yokobori S."/>
            <person name="Miyagawa K."/>
            <person name="Suzuki Y."/>
            <person name="Kubo T."/>
            <person name="Oyama M."/>
            <person name="Kohara Y."/>
            <person name="Fujiyama A."/>
            <person name="Arakawa K."/>
            <person name="Katayama T."/>
            <person name="Toyoda A."/>
            <person name="Kunieda T."/>
        </authorList>
    </citation>
    <scope>NUCLEOTIDE SEQUENCE [LARGE SCALE GENOMIC DNA]</scope>
    <source>
        <strain evidence="12 13">YOKOZUNA-1</strain>
    </source>
</reference>
<gene>
    <name evidence="12" type="primary">RvY_09455-1</name>
    <name evidence="12" type="synonym">RvY_09455.1</name>
    <name evidence="12" type="ORF">RvY_09455</name>
</gene>
<dbReference type="InterPro" id="IPR046769">
    <property type="entry name" value="DOCKER_Lobe_A"/>
</dbReference>
<evidence type="ECO:0000256" key="6">
    <source>
        <dbReference type="PROSITE-ProRule" id="PRU00192"/>
    </source>
</evidence>
<dbReference type="GO" id="GO:0007520">
    <property type="term" value="P:myoblast fusion"/>
    <property type="evidence" value="ECO:0007669"/>
    <property type="project" value="TreeGrafter"/>
</dbReference>
<evidence type="ECO:0000256" key="7">
    <source>
        <dbReference type="PROSITE-ProRule" id="PRU00983"/>
    </source>
</evidence>
<name>A0A1D1V9C7_RAMVA</name>
<organism evidence="12 13">
    <name type="scientific">Ramazzottius varieornatus</name>
    <name type="common">Water bear</name>
    <name type="synonym">Tardigrade</name>
    <dbReference type="NCBI Taxonomy" id="947166"/>
    <lineage>
        <taxon>Eukaryota</taxon>
        <taxon>Metazoa</taxon>
        <taxon>Ecdysozoa</taxon>
        <taxon>Tardigrada</taxon>
        <taxon>Eutardigrada</taxon>
        <taxon>Parachela</taxon>
        <taxon>Hypsibioidea</taxon>
        <taxon>Ramazzottiidae</taxon>
        <taxon>Ramazzottius</taxon>
    </lineage>
</organism>
<evidence type="ECO:0000313" key="12">
    <source>
        <dbReference type="EMBL" id="GAU98291.1"/>
    </source>
</evidence>
<dbReference type="Gene3D" id="1.20.58.740">
    <property type="match status" value="1"/>
</dbReference>
<dbReference type="InterPro" id="IPR035892">
    <property type="entry name" value="C2_domain_sf"/>
</dbReference>
<dbReference type="GO" id="GO:0005737">
    <property type="term" value="C:cytoplasm"/>
    <property type="evidence" value="ECO:0007669"/>
    <property type="project" value="UniProtKB-SubCell"/>
</dbReference>
<dbReference type="Pfam" id="PF23554">
    <property type="entry name" value="TPR_DOCK"/>
    <property type="match status" value="1"/>
</dbReference>
<feature type="domain" description="C2 DOCK-type" evidence="10">
    <location>
        <begin position="424"/>
        <end position="615"/>
    </location>
</feature>
<dbReference type="STRING" id="947166.A0A1D1V9C7"/>
<feature type="domain" description="SH3" evidence="9">
    <location>
        <begin position="11"/>
        <end position="74"/>
    </location>
</feature>
<comment type="similarity">
    <text evidence="7">Belongs to the DOCK family.</text>
</comment>
<dbReference type="PROSITE" id="PS51651">
    <property type="entry name" value="DOCKER"/>
    <property type="match status" value="1"/>
</dbReference>
<comment type="subcellular location">
    <subcellularLocation>
        <location evidence="1">Cytoplasm</location>
    </subcellularLocation>
</comment>
<comment type="caution">
    <text evidence="12">The sequence shown here is derived from an EMBL/GenBank/DDBJ whole genome shotgun (WGS) entry which is preliminary data.</text>
</comment>
<keyword evidence="4" id="KW-0597">Phosphoprotein</keyword>
<dbReference type="InterPro" id="IPR042455">
    <property type="entry name" value="DOCK_N_sub1"/>
</dbReference>
<feature type="compositionally biased region" description="Polar residues" evidence="8">
    <location>
        <begin position="1733"/>
        <end position="1749"/>
    </location>
</feature>
<feature type="compositionally biased region" description="Polar residues" evidence="8">
    <location>
        <begin position="1810"/>
        <end position="1824"/>
    </location>
</feature>
<keyword evidence="13" id="KW-1185">Reference proteome</keyword>
<dbReference type="InterPro" id="IPR026791">
    <property type="entry name" value="DOCK"/>
</dbReference>
<keyword evidence="5" id="KW-0344">Guanine-nucleotide releasing factor</keyword>
<feature type="domain" description="DOCKER" evidence="11">
    <location>
        <begin position="1240"/>
        <end position="1668"/>
    </location>
</feature>
<sequence>MHMSEWKSCISQNIVGMAVCNFRGAELIPQYGLNVVLGDRIRLIEENDAWFRGQLDKPSATGVFPKNIVHIKHVNIEFDHRLGETVVFHQEPQMAQEISNTLKEWGQNARNLFLSGDENLRTLRRIGYDLVEKRKQILSGALPQDELRGVQSEAVVKLDEGNSLLKLDTIIRDENGIAVNLDRLSLVEIHRLFKRAQLNSALPSDIKKHDVQRYSLSCCFLFHLRSVVWKIVDDADVIVSIYDEAKSSFLTENCVLEWTHSKQALTYGGKILFADLKRFTDSAHLYLVCQIIRKGNMEWRDNVEGAPKRTSSQVVKRPFGVAVLAITPFLNRTGAVEDDERKECLFAPIVFNGESESMVNTIRRALLLKPTVEQRGQSGLLITGAIYPGGVKQVREEYPQVFVGSPPVCRILGYPDVIVPSDVRNDIYITLDRAEFRNAGARNIEVSVSVCDEQGKLLPEAVCAGVGAALTDKYLSCVYYHKDAPVWNETLKVSVGFEDFSTSHVRFLFKHRSSNETKDKAEKPFALAYLPLKSEDGTALQDKSYDLALYRIDSRKVTEENLPSCYLSLPFENSAAKNEVSANVTNGTGKAVVGPSAGCYLYSSKETFSASSLVYSTKLTQNLSLLGLLKWRSGHFALDSNLRALPMQSGAQVVRFLRDILDVLFEILSSQNGVSDNYDVQVFEALVFLIELVTREFQNFRSTLEMYIKEDFCATLGYQKLIQRLSFLISDMTVPSDGPRMFFIKTMRGLEYIFKFIVQSRLLYAKMNQNQGEHEFRDSMEALLKSLADFMHRDVQTFQTAQGSALKFIPSIIPEILKVMDPVTVSKFFVELIRNAPTGRFLSQLLECVLAVVQSPLFQLSECRNVLMRFICQYLHELYMAKRDLAACAVVISEMLMLLSASGVGPTHKDLSILIDILLPDVVETVIQLDENSPVVQDYLVIMLTIFRQMTEAHYNAFLATFETDICLLDFLQKIFVAFRGVLFSKSVFKDEWSDMIMMKNMIVLQVLSQFSLIIRERFLKPFTEQLWSNSFQCMVAFTTQESLQLENFSETKQKRIRRRYDDMRLKMACEVRAMWNSLYSHKKKFVPHLVGALLEMSLIPVEELRRAIIPIFFDMMQSEFRLPKTSSYADPAELSAGRREMMEYRTIQGKLQAFELQMIKSLDVYIEGGRGDAAYVELFEEIMVERCNNNSQMRDKSLRLVDQLVEQMRLLLEYRNVMMSSDVDIESRMCCTVNLLEYYEKICKREMYIRYLYKLRDLHLHLGNYTEVAFTLEHHARLLLWTDENLPSTLKPTDKINHAEHLETHRELKEALFYEMIHYFDKGKAWEYAINRDSGISRENGVFKELMTLYETDTFEYQKLSSLLKSMASFYDKVISPQETRVPCEYFRVAHYGKGFPTFWRNKAFVYRGKECDNIRDFTERIQNRFPGCVTLKTMDPPDEKITESDKMYLQIWKVEPVNQIDDRFGGKQVSHRIRSFFLTNDVNTFTYHRRLSTNAKDSDFGSLWLERTTVTTRSSLPGILRWSQIETTTTTQVSPIQSAIETLQAKNDDIYRLVEKYLENPSAEMDPQMGSVLGGVVDPAVNGGISNYEKAFFTPNYLDSHTSSDDREKIDALKDLIANQVPLLEAAFEVYNLKVKDNMRPFYAHIYECFQKQKSHVETSYGVRQSIFPKLVPKRTQPQPAARSYSNVEIRKNGSFVSYDIRLDSGNAPSVNGSSRTSMSSGKKNPLRSAGSLSTLSLRGNRESTTIAPIPLNQPLPESLRPRRDTDKRITRPTSGSSQHQRRSLALAEEESSPPPAPPLPAKKMSLDGSSSGTSLVENGFTTAPRRRLRTYEDPGLLEDTTPPEKPPLSPCTGDGPDLPPKINRTRTPPLNSVIPKTNEEDTALPYLLGNSSFLQPPEPKSESSA</sequence>
<dbReference type="Pfam" id="PF14429">
    <property type="entry name" value="DOCK-C2"/>
    <property type="match status" value="1"/>
</dbReference>
<dbReference type="GO" id="GO:0005085">
    <property type="term" value="F:guanyl-nucleotide exchange factor activity"/>
    <property type="evidence" value="ECO:0007669"/>
    <property type="project" value="UniProtKB-KW"/>
</dbReference>
<dbReference type="Pfam" id="PF20422">
    <property type="entry name" value="DHR-2_Lobe_B"/>
    <property type="match status" value="1"/>
</dbReference>
<dbReference type="OrthoDB" id="18896at2759"/>
<dbReference type="PANTHER" id="PTHR45653:SF10">
    <property type="entry name" value="MYOBLAST CITY, ISOFORM B"/>
    <property type="match status" value="1"/>
</dbReference>
<dbReference type="Pfam" id="PF16172">
    <property type="entry name" value="DOCK_N"/>
    <property type="match status" value="1"/>
</dbReference>
<evidence type="ECO:0000259" key="10">
    <source>
        <dbReference type="PROSITE" id="PS51650"/>
    </source>
</evidence>
<dbReference type="GO" id="GO:0016477">
    <property type="term" value="P:cell migration"/>
    <property type="evidence" value="ECO:0007669"/>
    <property type="project" value="TreeGrafter"/>
</dbReference>
<dbReference type="Pfam" id="PF20421">
    <property type="entry name" value="DHR-2_Lobe_C"/>
    <property type="match status" value="1"/>
</dbReference>
<evidence type="ECO:0000256" key="4">
    <source>
        <dbReference type="ARBA" id="ARBA00022553"/>
    </source>
</evidence>
<evidence type="ECO:0000256" key="2">
    <source>
        <dbReference type="ARBA" id="ARBA00022443"/>
    </source>
</evidence>
<accession>A0A1D1V9C7</accession>
<evidence type="ECO:0000313" key="13">
    <source>
        <dbReference type="Proteomes" id="UP000186922"/>
    </source>
</evidence>
<evidence type="ECO:0000259" key="9">
    <source>
        <dbReference type="PROSITE" id="PS50002"/>
    </source>
</evidence>
<dbReference type="Gene3D" id="2.60.40.150">
    <property type="entry name" value="C2 domain"/>
    <property type="match status" value="1"/>
</dbReference>
<dbReference type="EMBL" id="BDGG01000004">
    <property type="protein sequence ID" value="GAU98291.1"/>
    <property type="molecule type" value="Genomic_DNA"/>
</dbReference>
<evidence type="ECO:0000256" key="1">
    <source>
        <dbReference type="ARBA" id="ARBA00004496"/>
    </source>
</evidence>
<evidence type="ECO:0000256" key="5">
    <source>
        <dbReference type="ARBA" id="ARBA00022658"/>
    </source>
</evidence>
<dbReference type="Pfam" id="PF06920">
    <property type="entry name" value="DHR-2_Lobe_A"/>
    <property type="match status" value="1"/>
</dbReference>
<dbReference type="Gene3D" id="2.30.30.40">
    <property type="entry name" value="SH3 Domains"/>
    <property type="match status" value="1"/>
</dbReference>
<dbReference type="InterPro" id="IPR001452">
    <property type="entry name" value="SH3_domain"/>
</dbReference>
<dbReference type="PANTHER" id="PTHR45653">
    <property type="entry name" value="DEDICATOR OF CYTOKINESIS"/>
    <property type="match status" value="1"/>
</dbReference>
<keyword evidence="2 6" id="KW-0728">SH3 domain</keyword>
<protein>
    <recommendedName>
        <fullName evidence="14">Dedicator of cytokinesis protein 1</fullName>
    </recommendedName>
</protein>
<feature type="compositionally biased region" description="Polar residues" evidence="8">
    <location>
        <begin position="1709"/>
        <end position="1725"/>
    </location>
</feature>
<evidence type="ECO:0000256" key="8">
    <source>
        <dbReference type="SAM" id="MobiDB-lite"/>
    </source>
</evidence>
<dbReference type="GO" id="GO:0031267">
    <property type="term" value="F:small GTPase binding"/>
    <property type="evidence" value="ECO:0007669"/>
    <property type="project" value="TreeGrafter"/>
</dbReference>
<dbReference type="InterPro" id="IPR046770">
    <property type="entry name" value="DOCKER_Lobe_B"/>
</dbReference>
<proteinExistence type="inferred from homology"/>
<dbReference type="GO" id="GO:0005886">
    <property type="term" value="C:plasma membrane"/>
    <property type="evidence" value="ECO:0007669"/>
    <property type="project" value="TreeGrafter"/>
</dbReference>
<dbReference type="PROSITE" id="PS50002">
    <property type="entry name" value="SH3"/>
    <property type="match status" value="1"/>
</dbReference>
<feature type="compositionally biased region" description="Basic and acidic residues" evidence="8">
    <location>
        <begin position="1762"/>
        <end position="1772"/>
    </location>
</feature>
<dbReference type="Gene3D" id="1.20.1270.350">
    <property type="entry name" value="Dedicator of cytokinesis N-terminal subdomain"/>
    <property type="match status" value="1"/>
</dbReference>
<dbReference type="InterPro" id="IPR027007">
    <property type="entry name" value="C2_DOCK-type_domain"/>
</dbReference>
<dbReference type="InterPro" id="IPR056372">
    <property type="entry name" value="TPR_DOCK"/>
</dbReference>
<dbReference type="InterPro" id="IPR043162">
    <property type="entry name" value="DOCK_C_lobe_C"/>
</dbReference>
<dbReference type="Gene3D" id="1.25.40.410">
    <property type="match status" value="1"/>
</dbReference>
<dbReference type="PROSITE" id="PS51650">
    <property type="entry name" value="C2_DOCK"/>
    <property type="match status" value="1"/>
</dbReference>
<dbReference type="InterPro" id="IPR032376">
    <property type="entry name" value="DOCK_N"/>
</dbReference>
<dbReference type="InterPro" id="IPR027357">
    <property type="entry name" value="DOCKER_dom"/>
</dbReference>
<feature type="region of interest" description="Disordered" evidence="8">
    <location>
        <begin position="1708"/>
        <end position="1887"/>
    </location>
</feature>